<keyword evidence="2" id="KW-0238">DNA-binding</keyword>
<dbReference type="Proteomes" id="UP001163947">
    <property type="component" value="Chromosome"/>
</dbReference>
<accession>A0A059MH13</accession>
<evidence type="ECO:0000313" key="9">
    <source>
        <dbReference type="Proteomes" id="UP001163947"/>
    </source>
</evidence>
<dbReference type="InterPro" id="IPR036390">
    <property type="entry name" value="WH_DNA-bd_sf"/>
</dbReference>
<dbReference type="KEGG" id="rav:AAT18_02835"/>
<keyword evidence="1" id="KW-0805">Transcription regulation</keyword>
<sequence length="130" mass="14386">MTSGAMFDPADVQRAVAALHTPDIDRWAHRFELLSDVNRLRLLLCLHHAPGICVTDLAAALEMTGTAVSHALRLLRNQGWVAAEREGRMVRYRLVDETVHELLHSIGATHQHAGHTHPDRDHAAPENGSI</sequence>
<dbReference type="EMBL" id="BLAH01000039">
    <property type="protein sequence ID" value="GES36027.1"/>
    <property type="molecule type" value="Genomic_DNA"/>
</dbReference>
<dbReference type="GO" id="GO:0003700">
    <property type="term" value="F:DNA-binding transcription factor activity"/>
    <property type="evidence" value="ECO:0007669"/>
    <property type="project" value="InterPro"/>
</dbReference>
<dbReference type="SUPFAM" id="SSF46785">
    <property type="entry name" value="Winged helix' DNA-binding domain"/>
    <property type="match status" value="1"/>
</dbReference>
<feature type="domain" description="HTH arsR-type" evidence="5">
    <location>
        <begin position="19"/>
        <end position="114"/>
    </location>
</feature>
<evidence type="ECO:0000256" key="4">
    <source>
        <dbReference type="SAM" id="MobiDB-lite"/>
    </source>
</evidence>
<evidence type="ECO:0000256" key="1">
    <source>
        <dbReference type="ARBA" id="ARBA00023015"/>
    </source>
</evidence>
<reference evidence="7" key="3">
    <citation type="submission" date="2022-09" db="EMBL/GenBank/DDBJ databases">
        <title>The genome sequence of Rhodococcus aetherivorans N1.</title>
        <authorList>
            <person name="Jiang W."/>
        </authorList>
    </citation>
    <scope>NUCLEOTIDE SEQUENCE</scope>
    <source>
        <strain evidence="7">N1</strain>
    </source>
</reference>
<dbReference type="Pfam" id="PF01022">
    <property type="entry name" value="HTH_5"/>
    <property type="match status" value="1"/>
</dbReference>
<gene>
    <name evidence="7" type="ORF">OCS65_26350</name>
    <name evidence="6" type="ORF">RAJCM14343_1276</name>
</gene>
<reference evidence="6" key="2">
    <citation type="submission" date="2019-10" db="EMBL/GenBank/DDBJ databases">
        <title>Draft genome sequence of Rhodococcus aetherivorans JCM 14343.</title>
        <authorList>
            <person name="Inoue D."/>
            <person name="Nakazawa M."/>
            <person name="Yamamoto N."/>
            <person name="Sei K."/>
            <person name="Ike M."/>
        </authorList>
    </citation>
    <scope>NUCLEOTIDE SEQUENCE</scope>
    <source>
        <strain evidence="6">JCM 14343</strain>
    </source>
</reference>
<name>A0A059MH13_9NOCA</name>
<dbReference type="NCBIfam" id="NF033788">
    <property type="entry name" value="HTH_metalloreg"/>
    <property type="match status" value="1"/>
</dbReference>
<feature type="region of interest" description="Disordered" evidence="4">
    <location>
        <begin position="109"/>
        <end position="130"/>
    </location>
</feature>
<proteinExistence type="predicted"/>
<organism evidence="7 9">
    <name type="scientific">Rhodococcus aetherivorans</name>
    <dbReference type="NCBI Taxonomy" id="191292"/>
    <lineage>
        <taxon>Bacteria</taxon>
        <taxon>Bacillati</taxon>
        <taxon>Actinomycetota</taxon>
        <taxon>Actinomycetes</taxon>
        <taxon>Mycobacteriales</taxon>
        <taxon>Nocardiaceae</taxon>
        <taxon>Rhodococcus</taxon>
    </lineage>
</organism>
<dbReference type="AlphaFoldDB" id="A0A059MH13"/>
<dbReference type="EMBL" id="CP106982">
    <property type="protein sequence ID" value="UYF93903.1"/>
    <property type="molecule type" value="Genomic_DNA"/>
</dbReference>
<dbReference type="GO" id="GO:0003677">
    <property type="term" value="F:DNA binding"/>
    <property type="evidence" value="ECO:0007669"/>
    <property type="project" value="UniProtKB-KW"/>
</dbReference>
<dbReference type="Proteomes" id="UP000325466">
    <property type="component" value="Unassembled WGS sequence"/>
</dbReference>
<dbReference type="PROSITE" id="PS50987">
    <property type="entry name" value="HTH_ARSR_2"/>
    <property type="match status" value="1"/>
</dbReference>
<accession>A0A0F6VFV0</accession>
<dbReference type="InterPro" id="IPR011991">
    <property type="entry name" value="ArsR-like_HTH"/>
</dbReference>
<dbReference type="InterPro" id="IPR001845">
    <property type="entry name" value="HTH_ArsR_DNA-bd_dom"/>
</dbReference>
<evidence type="ECO:0000313" key="7">
    <source>
        <dbReference type="EMBL" id="UYF93903.1"/>
    </source>
</evidence>
<dbReference type="Gene3D" id="1.10.10.10">
    <property type="entry name" value="Winged helix-like DNA-binding domain superfamily/Winged helix DNA-binding domain"/>
    <property type="match status" value="1"/>
</dbReference>
<evidence type="ECO:0000256" key="2">
    <source>
        <dbReference type="ARBA" id="ARBA00023125"/>
    </source>
</evidence>
<reference evidence="6 8" key="1">
    <citation type="journal article" date="2018" name="Biodegradation">
        <title>1,4-Dioxane degradation characteristics of Rhodococcus aetherivorans JCM 14343.</title>
        <authorList>
            <person name="Inoue D."/>
            <person name="Tsunoda T."/>
            <person name="Yamamoto N."/>
            <person name="Ike M."/>
            <person name="Sei K."/>
        </authorList>
    </citation>
    <scope>NUCLEOTIDE SEQUENCE [LARGE SCALE GENOMIC DNA]</scope>
    <source>
        <strain evidence="6 8">JCM 14343</strain>
    </source>
</reference>
<dbReference type="SMART" id="SM00418">
    <property type="entry name" value="HTH_ARSR"/>
    <property type="match status" value="1"/>
</dbReference>
<dbReference type="CDD" id="cd00090">
    <property type="entry name" value="HTH_ARSR"/>
    <property type="match status" value="1"/>
</dbReference>
<evidence type="ECO:0000256" key="3">
    <source>
        <dbReference type="ARBA" id="ARBA00023163"/>
    </source>
</evidence>
<evidence type="ECO:0000259" key="5">
    <source>
        <dbReference type="PROSITE" id="PS50987"/>
    </source>
</evidence>
<dbReference type="PANTHER" id="PTHR33154">
    <property type="entry name" value="TRANSCRIPTIONAL REGULATOR, ARSR FAMILY"/>
    <property type="match status" value="1"/>
</dbReference>
<keyword evidence="3" id="KW-0804">Transcription</keyword>
<dbReference type="InterPro" id="IPR036388">
    <property type="entry name" value="WH-like_DNA-bd_sf"/>
</dbReference>
<protein>
    <submittedName>
        <fullName evidence="6">ArsR-family protein transcriptional regulator</fullName>
    </submittedName>
    <submittedName>
        <fullName evidence="7">Metalloregulator ArsR/SmtB family transcription factor</fullName>
    </submittedName>
</protein>
<keyword evidence="8" id="KW-1185">Reference proteome</keyword>
<dbReference type="PANTHER" id="PTHR33154:SF33">
    <property type="entry name" value="TRANSCRIPTIONAL REPRESSOR SDPR"/>
    <property type="match status" value="1"/>
</dbReference>
<evidence type="ECO:0000313" key="8">
    <source>
        <dbReference type="Proteomes" id="UP000325466"/>
    </source>
</evidence>
<evidence type="ECO:0000313" key="6">
    <source>
        <dbReference type="EMBL" id="GES36027.1"/>
    </source>
</evidence>
<dbReference type="InterPro" id="IPR051081">
    <property type="entry name" value="HTH_MetalResp_TranReg"/>
</dbReference>
<dbReference type="PRINTS" id="PR00778">
    <property type="entry name" value="HTHARSR"/>
</dbReference>